<comment type="caution">
    <text evidence="2">The sequence shown here is derived from an EMBL/GenBank/DDBJ whole genome shotgun (WGS) entry which is preliminary data.</text>
</comment>
<dbReference type="EMBL" id="JABSTV010001254">
    <property type="protein sequence ID" value="KAH7939587.1"/>
    <property type="molecule type" value="Genomic_DNA"/>
</dbReference>
<organism evidence="2 3">
    <name type="scientific">Rhipicephalus sanguineus</name>
    <name type="common">Brown dog tick</name>
    <name type="synonym">Ixodes sanguineus</name>
    <dbReference type="NCBI Taxonomy" id="34632"/>
    <lineage>
        <taxon>Eukaryota</taxon>
        <taxon>Metazoa</taxon>
        <taxon>Ecdysozoa</taxon>
        <taxon>Arthropoda</taxon>
        <taxon>Chelicerata</taxon>
        <taxon>Arachnida</taxon>
        <taxon>Acari</taxon>
        <taxon>Parasitiformes</taxon>
        <taxon>Ixodida</taxon>
        <taxon>Ixodoidea</taxon>
        <taxon>Ixodidae</taxon>
        <taxon>Rhipicephalinae</taxon>
        <taxon>Rhipicephalus</taxon>
        <taxon>Rhipicephalus</taxon>
    </lineage>
</organism>
<reference evidence="2" key="1">
    <citation type="journal article" date="2020" name="Cell">
        <title>Large-Scale Comparative Analyses of Tick Genomes Elucidate Their Genetic Diversity and Vector Capacities.</title>
        <authorList>
            <consortium name="Tick Genome and Microbiome Consortium (TIGMIC)"/>
            <person name="Jia N."/>
            <person name="Wang J."/>
            <person name="Shi W."/>
            <person name="Du L."/>
            <person name="Sun Y."/>
            <person name="Zhan W."/>
            <person name="Jiang J.F."/>
            <person name="Wang Q."/>
            <person name="Zhang B."/>
            <person name="Ji P."/>
            <person name="Bell-Sakyi L."/>
            <person name="Cui X.M."/>
            <person name="Yuan T.T."/>
            <person name="Jiang B.G."/>
            <person name="Yang W.F."/>
            <person name="Lam T.T."/>
            <person name="Chang Q.C."/>
            <person name="Ding S.J."/>
            <person name="Wang X.J."/>
            <person name="Zhu J.G."/>
            <person name="Ruan X.D."/>
            <person name="Zhao L."/>
            <person name="Wei J.T."/>
            <person name="Ye R.Z."/>
            <person name="Que T.C."/>
            <person name="Du C.H."/>
            <person name="Zhou Y.H."/>
            <person name="Cheng J.X."/>
            <person name="Dai P.F."/>
            <person name="Guo W.B."/>
            <person name="Han X.H."/>
            <person name="Huang E.J."/>
            <person name="Li L.F."/>
            <person name="Wei W."/>
            <person name="Gao Y.C."/>
            <person name="Liu J.Z."/>
            <person name="Shao H.Z."/>
            <person name="Wang X."/>
            <person name="Wang C.C."/>
            <person name="Yang T.C."/>
            <person name="Huo Q.B."/>
            <person name="Li W."/>
            <person name="Chen H.Y."/>
            <person name="Chen S.E."/>
            <person name="Zhou L.G."/>
            <person name="Ni X.B."/>
            <person name="Tian J.H."/>
            <person name="Sheng Y."/>
            <person name="Liu T."/>
            <person name="Pan Y.S."/>
            <person name="Xia L.Y."/>
            <person name="Li J."/>
            <person name="Zhao F."/>
            <person name="Cao W.C."/>
        </authorList>
    </citation>
    <scope>NUCLEOTIDE SEQUENCE</scope>
    <source>
        <strain evidence="2">Rsan-2018</strain>
    </source>
</reference>
<dbReference type="AlphaFoldDB" id="A0A9D4PFL6"/>
<evidence type="ECO:0000313" key="2">
    <source>
        <dbReference type="EMBL" id="KAH7939587.1"/>
    </source>
</evidence>
<accession>A0A9D4PFL6</accession>
<gene>
    <name evidence="2" type="ORF">HPB52_014515</name>
</gene>
<dbReference type="VEuPathDB" id="VectorBase:RSAN_045931"/>
<dbReference type="Proteomes" id="UP000821837">
    <property type="component" value="Chromosome 8"/>
</dbReference>
<name>A0A9D4PFL6_RHISA</name>
<sequence length="144" mass="15602">MGSRSTLEPEDDYGSFTDEYSVRIEVYETEVTDSGGSAPIIKISCLCNTDDPVPYLIGQQCRSRFATADQATKCSATHVYKDQLPRFQSLQLLRSGPVARVSPKPKSSAIQADAPLNDAMKPTSESPTPDAFAGDANRPPQEAM</sequence>
<reference evidence="2" key="2">
    <citation type="submission" date="2021-09" db="EMBL/GenBank/DDBJ databases">
        <authorList>
            <person name="Jia N."/>
            <person name="Wang J."/>
            <person name="Shi W."/>
            <person name="Du L."/>
            <person name="Sun Y."/>
            <person name="Zhan W."/>
            <person name="Jiang J."/>
            <person name="Wang Q."/>
            <person name="Zhang B."/>
            <person name="Ji P."/>
            <person name="Sakyi L.B."/>
            <person name="Cui X."/>
            <person name="Yuan T."/>
            <person name="Jiang B."/>
            <person name="Yang W."/>
            <person name="Lam T.T.-Y."/>
            <person name="Chang Q."/>
            <person name="Ding S."/>
            <person name="Wang X."/>
            <person name="Zhu J."/>
            <person name="Ruan X."/>
            <person name="Zhao L."/>
            <person name="Wei J."/>
            <person name="Que T."/>
            <person name="Du C."/>
            <person name="Cheng J."/>
            <person name="Dai P."/>
            <person name="Han X."/>
            <person name="Huang E."/>
            <person name="Gao Y."/>
            <person name="Liu J."/>
            <person name="Shao H."/>
            <person name="Ye R."/>
            <person name="Li L."/>
            <person name="Wei W."/>
            <person name="Wang X."/>
            <person name="Wang C."/>
            <person name="Huo Q."/>
            <person name="Li W."/>
            <person name="Guo W."/>
            <person name="Chen H."/>
            <person name="Chen S."/>
            <person name="Zhou L."/>
            <person name="Zhou L."/>
            <person name="Ni X."/>
            <person name="Tian J."/>
            <person name="Zhou Y."/>
            <person name="Sheng Y."/>
            <person name="Liu T."/>
            <person name="Pan Y."/>
            <person name="Xia L."/>
            <person name="Li J."/>
            <person name="Zhao F."/>
            <person name="Cao W."/>
        </authorList>
    </citation>
    <scope>NUCLEOTIDE SEQUENCE</scope>
    <source>
        <strain evidence="2">Rsan-2018</strain>
        <tissue evidence="2">Larvae</tissue>
    </source>
</reference>
<protein>
    <submittedName>
        <fullName evidence="2">Uncharacterized protein</fullName>
    </submittedName>
</protein>
<evidence type="ECO:0000256" key="1">
    <source>
        <dbReference type="SAM" id="MobiDB-lite"/>
    </source>
</evidence>
<feature type="region of interest" description="Disordered" evidence="1">
    <location>
        <begin position="97"/>
        <end position="144"/>
    </location>
</feature>
<proteinExistence type="predicted"/>
<keyword evidence="3" id="KW-1185">Reference proteome</keyword>
<evidence type="ECO:0000313" key="3">
    <source>
        <dbReference type="Proteomes" id="UP000821837"/>
    </source>
</evidence>